<dbReference type="Proteomes" id="UP000220353">
    <property type="component" value="Unassembled WGS sequence"/>
</dbReference>
<organism evidence="3 4">
    <name type="scientific">Rhizobium fredii</name>
    <name type="common">Sinorhizobium fredii</name>
    <dbReference type="NCBI Taxonomy" id="380"/>
    <lineage>
        <taxon>Bacteria</taxon>
        <taxon>Pseudomonadati</taxon>
        <taxon>Pseudomonadota</taxon>
        <taxon>Alphaproteobacteria</taxon>
        <taxon>Hyphomicrobiales</taxon>
        <taxon>Rhizobiaceae</taxon>
        <taxon>Sinorhizobium/Ensifer group</taxon>
        <taxon>Sinorhizobium</taxon>
    </lineage>
</organism>
<dbReference type="AlphaFoldDB" id="A0A2A6M247"/>
<dbReference type="GO" id="GO:0005829">
    <property type="term" value="C:cytosol"/>
    <property type="evidence" value="ECO:0007669"/>
    <property type="project" value="TreeGrafter"/>
</dbReference>
<keyword evidence="1" id="KW-0238">DNA-binding</keyword>
<accession>A0A2A6M247</accession>
<dbReference type="InterPro" id="IPR010982">
    <property type="entry name" value="Lambda_DNA-bd_dom_sf"/>
</dbReference>
<sequence>MSSRLNEQRKPDPIDFNVGRKIRTHRRLLRMSQTELADALGVTYQQVQKYENGRSKISVSRLQAVANVLSLPVLSFFENSPDSADRCDARLETGQSLAEFASGPTGIALNRAFARITDKEVRSAFLGLVNRIAEQEDKREGGRSQQRTNERDA</sequence>
<dbReference type="EMBL" id="NWTC01000005">
    <property type="protein sequence ID" value="PDT48469.1"/>
    <property type="molecule type" value="Genomic_DNA"/>
</dbReference>
<dbReference type="RefSeq" id="WP_050994655.1">
    <property type="nucleotide sequence ID" value="NZ_NWTC01000005.1"/>
</dbReference>
<dbReference type="Pfam" id="PF01381">
    <property type="entry name" value="HTH_3"/>
    <property type="match status" value="1"/>
</dbReference>
<dbReference type="PANTHER" id="PTHR46797">
    <property type="entry name" value="HTH-TYPE TRANSCRIPTIONAL REGULATOR"/>
    <property type="match status" value="1"/>
</dbReference>
<dbReference type="GO" id="GO:0003700">
    <property type="term" value="F:DNA-binding transcription factor activity"/>
    <property type="evidence" value="ECO:0007669"/>
    <property type="project" value="TreeGrafter"/>
</dbReference>
<dbReference type="PROSITE" id="PS50943">
    <property type="entry name" value="HTH_CROC1"/>
    <property type="match status" value="1"/>
</dbReference>
<dbReference type="SMART" id="SM00530">
    <property type="entry name" value="HTH_XRE"/>
    <property type="match status" value="1"/>
</dbReference>
<dbReference type="CDD" id="cd00093">
    <property type="entry name" value="HTH_XRE"/>
    <property type="match status" value="1"/>
</dbReference>
<name>A0A2A6M247_RHIFR</name>
<evidence type="ECO:0000313" key="3">
    <source>
        <dbReference type="EMBL" id="PDT48469.1"/>
    </source>
</evidence>
<evidence type="ECO:0000313" key="4">
    <source>
        <dbReference type="Proteomes" id="UP000220353"/>
    </source>
</evidence>
<dbReference type="InterPro" id="IPR001387">
    <property type="entry name" value="Cro/C1-type_HTH"/>
</dbReference>
<evidence type="ECO:0000256" key="1">
    <source>
        <dbReference type="ARBA" id="ARBA00023125"/>
    </source>
</evidence>
<protein>
    <submittedName>
        <fullName evidence="3">XRE family transcriptional regulator</fullName>
    </submittedName>
</protein>
<feature type="domain" description="HTH cro/C1-type" evidence="2">
    <location>
        <begin position="22"/>
        <end position="76"/>
    </location>
</feature>
<reference evidence="3 4" key="1">
    <citation type="submission" date="2017-09" db="EMBL/GenBank/DDBJ databases">
        <title>Comparative genomics of rhizobia isolated from Phaseolus vulgaris in China.</title>
        <authorList>
            <person name="Tong W."/>
        </authorList>
    </citation>
    <scope>NUCLEOTIDE SEQUENCE [LARGE SCALE GENOMIC DNA]</scope>
    <source>
        <strain evidence="3 4">PCH1</strain>
    </source>
</reference>
<dbReference type="GO" id="GO:0003677">
    <property type="term" value="F:DNA binding"/>
    <property type="evidence" value="ECO:0007669"/>
    <property type="project" value="UniProtKB-KW"/>
</dbReference>
<gene>
    <name evidence="3" type="ORF">CO661_08320</name>
</gene>
<comment type="caution">
    <text evidence="3">The sequence shown here is derived from an EMBL/GenBank/DDBJ whole genome shotgun (WGS) entry which is preliminary data.</text>
</comment>
<dbReference type="Gene3D" id="1.10.260.40">
    <property type="entry name" value="lambda repressor-like DNA-binding domains"/>
    <property type="match status" value="1"/>
</dbReference>
<dbReference type="SUPFAM" id="SSF47413">
    <property type="entry name" value="lambda repressor-like DNA-binding domains"/>
    <property type="match status" value="1"/>
</dbReference>
<dbReference type="InterPro" id="IPR050807">
    <property type="entry name" value="TransReg_Diox_bact_type"/>
</dbReference>
<evidence type="ECO:0000259" key="2">
    <source>
        <dbReference type="PROSITE" id="PS50943"/>
    </source>
</evidence>
<proteinExistence type="predicted"/>
<dbReference type="PANTHER" id="PTHR46797:SF1">
    <property type="entry name" value="METHYLPHOSPHONATE SYNTHASE"/>
    <property type="match status" value="1"/>
</dbReference>